<reference evidence="2 3" key="1">
    <citation type="submission" date="2023-09" db="EMBL/GenBank/DDBJ databases">
        <authorList>
            <person name="Rey-Velasco X."/>
        </authorList>
    </citation>
    <scope>NUCLEOTIDE SEQUENCE [LARGE SCALE GENOMIC DNA]</scope>
    <source>
        <strain evidence="2 3">W345</strain>
    </source>
</reference>
<accession>A0ABU2WGD9</accession>
<evidence type="ECO:0000313" key="2">
    <source>
        <dbReference type="EMBL" id="MDT0496941.1"/>
    </source>
</evidence>
<feature type="transmembrane region" description="Helical" evidence="1">
    <location>
        <begin position="7"/>
        <end position="29"/>
    </location>
</feature>
<keyword evidence="1" id="KW-1133">Transmembrane helix</keyword>
<protein>
    <submittedName>
        <fullName evidence="2">DUF502 domain-containing protein</fullName>
    </submittedName>
</protein>
<proteinExistence type="predicted"/>
<organism evidence="2 3">
    <name type="scientific">Banduia mediterranea</name>
    <dbReference type="NCBI Taxonomy" id="3075609"/>
    <lineage>
        <taxon>Bacteria</taxon>
        <taxon>Pseudomonadati</taxon>
        <taxon>Pseudomonadota</taxon>
        <taxon>Gammaproteobacteria</taxon>
        <taxon>Nevskiales</taxon>
        <taxon>Algiphilaceae</taxon>
        <taxon>Banduia</taxon>
    </lineage>
</organism>
<comment type="caution">
    <text evidence="2">The sequence shown here is derived from an EMBL/GenBank/DDBJ whole genome shotgun (WGS) entry which is preliminary data.</text>
</comment>
<dbReference type="Proteomes" id="UP001254608">
    <property type="component" value="Unassembled WGS sequence"/>
</dbReference>
<dbReference type="Pfam" id="PF04367">
    <property type="entry name" value="DUF502"/>
    <property type="match status" value="1"/>
</dbReference>
<evidence type="ECO:0000256" key="1">
    <source>
        <dbReference type="SAM" id="Phobius"/>
    </source>
</evidence>
<keyword evidence="1" id="KW-0812">Transmembrane</keyword>
<gene>
    <name evidence="2" type="ORF">RM530_06120</name>
</gene>
<dbReference type="EMBL" id="JAVRIC010000006">
    <property type="protein sequence ID" value="MDT0496941.1"/>
    <property type="molecule type" value="Genomic_DNA"/>
</dbReference>
<dbReference type="PANTHER" id="PTHR31876">
    <property type="entry name" value="COV-LIKE PROTEIN 1"/>
    <property type="match status" value="1"/>
</dbReference>
<dbReference type="InterPro" id="IPR007462">
    <property type="entry name" value="COV1-like"/>
</dbReference>
<dbReference type="RefSeq" id="WP_311364335.1">
    <property type="nucleotide sequence ID" value="NZ_JAVRIC010000006.1"/>
</dbReference>
<name>A0ABU2WGD9_9GAMM</name>
<keyword evidence="3" id="KW-1185">Reference proteome</keyword>
<keyword evidence="1" id="KW-0472">Membrane</keyword>
<feature type="transmembrane region" description="Helical" evidence="1">
    <location>
        <begin position="49"/>
        <end position="73"/>
    </location>
</feature>
<dbReference type="PANTHER" id="PTHR31876:SF26">
    <property type="entry name" value="PROTEIN LIKE COV 2"/>
    <property type="match status" value="1"/>
</dbReference>
<sequence>MQKLLKTFLSGLIAVLPIMITIAVVFWLVGMIESMLGEILRLILPTGAYWRGMGLFVGLLLVLAVGFLMRAFFFREFVKWFEHWFERIPLIKTVYGAVRDLTGLFSKTGQQQFDKVVMVQWPGLPMKLLGFVTIEDFSSLQFPHSEEDEVAVYMPMSYQIGGYTAFIPRRCLMRVDMSFEDAMRFVVTAGMSRSPDSRSKAAPPDERV</sequence>
<evidence type="ECO:0000313" key="3">
    <source>
        <dbReference type="Proteomes" id="UP001254608"/>
    </source>
</evidence>